<evidence type="ECO:0000313" key="3">
    <source>
        <dbReference type="Proteomes" id="UP000076632"/>
    </source>
</evidence>
<gene>
    <name evidence="2" type="ORF">L228DRAFT_243894</name>
</gene>
<dbReference type="Proteomes" id="UP000076632">
    <property type="component" value="Unassembled WGS sequence"/>
</dbReference>
<keyword evidence="3" id="KW-1185">Reference proteome</keyword>
<organism evidence="2 3">
    <name type="scientific">Xylona heveae (strain CBS 132557 / TC161)</name>
    <dbReference type="NCBI Taxonomy" id="1328760"/>
    <lineage>
        <taxon>Eukaryota</taxon>
        <taxon>Fungi</taxon>
        <taxon>Dikarya</taxon>
        <taxon>Ascomycota</taxon>
        <taxon>Pezizomycotina</taxon>
        <taxon>Xylonomycetes</taxon>
        <taxon>Xylonales</taxon>
        <taxon>Xylonaceae</taxon>
        <taxon>Xylona</taxon>
    </lineage>
</organism>
<dbReference type="GeneID" id="28896933"/>
<name>A0A165IMD6_XYLHT</name>
<dbReference type="RefSeq" id="XP_018190659.1">
    <property type="nucleotide sequence ID" value="XM_018331796.1"/>
</dbReference>
<evidence type="ECO:0000256" key="1">
    <source>
        <dbReference type="SAM" id="MobiDB-lite"/>
    </source>
</evidence>
<accession>A0A165IMD6</accession>
<proteinExistence type="predicted"/>
<sequence>MPLATSILLAGPRLACKINANFEAEKEREHLQREAHHHIRPSSASHSRNHVGGGLIPFSFHSASKDKKKSENLRAAEADR</sequence>
<dbReference type="AlphaFoldDB" id="A0A165IMD6"/>
<reference evidence="2 3" key="1">
    <citation type="journal article" date="2016" name="Fungal Biol.">
        <title>The genome of Xylona heveae provides a window into fungal endophytism.</title>
        <authorList>
            <person name="Gazis R."/>
            <person name="Kuo A."/>
            <person name="Riley R."/>
            <person name="LaButti K."/>
            <person name="Lipzen A."/>
            <person name="Lin J."/>
            <person name="Amirebrahimi M."/>
            <person name="Hesse C.N."/>
            <person name="Spatafora J.W."/>
            <person name="Henrissat B."/>
            <person name="Hainaut M."/>
            <person name="Grigoriev I.V."/>
            <person name="Hibbett D.S."/>
        </authorList>
    </citation>
    <scope>NUCLEOTIDE SEQUENCE [LARGE SCALE GENOMIC DNA]</scope>
    <source>
        <strain evidence="2 3">TC161</strain>
    </source>
</reference>
<feature type="compositionally biased region" description="Basic and acidic residues" evidence="1">
    <location>
        <begin position="63"/>
        <end position="80"/>
    </location>
</feature>
<feature type="region of interest" description="Disordered" evidence="1">
    <location>
        <begin position="30"/>
        <end position="80"/>
    </location>
</feature>
<evidence type="ECO:0000313" key="2">
    <source>
        <dbReference type="EMBL" id="KZF25104.1"/>
    </source>
</evidence>
<dbReference type="EMBL" id="KV407455">
    <property type="protein sequence ID" value="KZF25104.1"/>
    <property type="molecule type" value="Genomic_DNA"/>
</dbReference>
<dbReference type="InParanoid" id="A0A165IMD6"/>
<protein>
    <submittedName>
        <fullName evidence="2">Uncharacterized protein</fullName>
    </submittedName>
</protein>